<dbReference type="SUPFAM" id="SSF53383">
    <property type="entry name" value="PLP-dependent transferases"/>
    <property type="match status" value="1"/>
</dbReference>
<dbReference type="PANTHER" id="PTHR46383:SF1">
    <property type="entry name" value="ASPARTATE AMINOTRANSFERASE"/>
    <property type="match status" value="1"/>
</dbReference>
<dbReference type="EMBL" id="JACRTG010000030">
    <property type="protein sequence ID" value="MBC8589183.1"/>
    <property type="molecule type" value="Genomic_DNA"/>
</dbReference>
<evidence type="ECO:0000256" key="2">
    <source>
        <dbReference type="ARBA" id="ARBA00007441"/>
    </source>
</evidence>
<reference evidence="8" key="1">
    <citation type="submission" date="2020-08" db="EMBL/GenBank/DDBJ databases">
        <title>Genome public.</title>
        <authorList>
            <person name="Liu C."/>
            <person name="Sun Q."/>
        </authorList>
    </citation>
    <scope>NUCLEOTIDE SEQUENCE</scope>
    <source>
        <strain evidence="8">BX21</strain>
    </source>
</reference>
<evidence type="ECO:0000256" key="4">
    <source>
        <dbReference type="ARBA" id="ARBA00022679"/>
    </source>
</evidence>
<protein>
    <recommendedName>
        <fullName evidence="6">Aminotransferase</fullName>
        <ecNumber evidence="6">2.6.1.-</ecNumber>
    </recommendedName>
</protein>
<dbReference type="InterPro" id="IPR050596">
    <property type="entry name" value="AspAT/PAT-like"/>
</dbReference>
<evidence type="ECO:0000256" key="6">
    <source>
        <dbReference type="RuleBase" id="RU000481"/>
    </source>
</evidence>
<dbReference type="GO" id="GO:0008483">
    <property type="term" value="F:transaminase activity"/>
    <property type="evidence" value="ECO:0007669"/>
    <property type="project" value="UniProtKB-KW"/>
</dbReference>
<dbReference type="GO" id="GO:0030170">
    <property type="term" value="F:pyridoxal phosphate binding"/>
    <property type="evidence" value="ECO:0007669"/>
    <property type="project" value="InterPro"/>
</dbReference>
<dbReference type="Proteomes" id="UP000601171">
    <property type="component" value="Unassembled WGS sequence"/>
</dbReference>
<dbReference type="Pfam" id="PF00155">
    <property type="entry name" value="Aminotran_1_2"/>
    <property type="match status" value="1"/>
</dbReference>
<dbReference type="InterPro" id="IPR015422">
    <property type="entry name" value="PyrdxlP-dep_Trfase_small"/>
</dbReference>
<organism evidence="8 9">
    <name type="scientific">Paratissierella segnis</name>
    <dbReference type="NCBI Taxonomy" id="2763679"/>
    <lineage>
        <taxon>Bacteria</taxon>
        <taxon>Bacillati</taxon>
        <taxon>Bacillota</taxon>
        <taxon>Tissierellia</taxon>
        <taxon>Tissierellales</taxon>
        <taxon>Tissierellaceae</taxon>
        <taxon>Paratissierella</taxon>
    </lineage>
</organism>
<keyword evidence="5" id="KW-0663">Pyridoxal phosphate</keyword>
<proteinExistence type="inferred from homology"/>
<dbReference type="CDD" id="cd00609">
    <property type="entry name" value="AAT_like"/>
    <property type="match status" value="1"/>
</dbReference>
<dbReference type="Gene3D" id="3.40.640.10">
    <property type="entry name" value="Type I PLP-dependent aspartate aminotransferase-like (Major domain)"/>
    <property type="match status" value="1"/>
</dbReference>
<dbReference type="InterPro" id="IPR015424">
    <property type="entry name" value="PyrdxlP-dep_Trfase"/>
</dbReference>
<evidence type="ECO:0000256" key="5">
    <source>
        <dbReference type="ARBA" id="ARBA00022898"/>
    </source>
</evidence>
<keyword evidence="9" id="KW-1185">Reference proteome</keyword>
<feature type="domain" description="Aminotransferase class I/classII large" evidence="7">
    <location>
        <begin position="28"/>
        <end position="378"/>
    </location>
</feature>
<dbReference type="Gene3D" id="3.90.1150.10">
    <property type="entry name" value="Aspartate Aminotransferase, domain 1"/>
    <property type="match status" value="1"/>
</dbReference>
<comment type="cofactor">
    <cofactor evidence="1 6">
        <name>pyridoxal 5'-phosphate</name>
        <dbReference type="ChEBI" id="CHEBI:597326"/>
    </cofactor>
</comment>
<dbReference type="FunFam" id="3.40.640.10:FF:000033">
    <property type="entry name" value="Aspartate aminotransferase"/>
    <property type="match status" value="1"/>
</dbReference>
<dbReference type="RefSeq" id="WP_262430644.1">
    <property type="nucleotide sequence ID" value="NZ_JACRTG010000030.1"/>
</dbReference>
<gene>
    <name evidence="8" type="ORF">H8707_13260</name>
</gene>
<name>A0A926IM10_9FIRM</name>
<evidence type="ECO:0000313" key="9">
    <source>
        <dbReference type="Proteomes" id="UP000601171"/>
    </source>
</evidence>
<dbReference type="InterPro" id="IPR015421">
    <property type="entry name" value="PyrdxlP-dep_Trfase_major"/>
</dbReference>
<sequence length="386" mass="42780">MNYLSNTTLNYPASGIRVMFDLASKYPDAINLSLGEPNFETPEHIKAAGIKAISEGLTKYNPNAGLYELREAVAEKYGNDLGYKIEAENVMIAAGAMEAIFLALAAIIDNGDEVIIPDPGYPNYSGTVATLGGKMVRVPLYEEYGFKLQPEDLEKAITPKTKVLIMNYPTNPLGAILKKEDVEKLAEVVKKHNIVVISDEVYDKIIYDENVHYSISQVEDVRKQVLVVNGLSKTYAMTGWRIGFIIGDKEIIKNMPKIQEGVVSCLPPFVQMAAVEALRGPQDCVEEMVSHYTRRRKIITDGLNSIKGFKCLESGGTFYAFSNIKSFGKTSKEFAVEILQEAKVVCVPGSAFGEMGEGYIRLSFANSDENLYEAVKRIKNYIEKAY</sequence>
<keyword evidence="4 6" id="KW-0808">Transferase</keyword>
<dbReference type="PROSITE" id="PS00105">
    <property type="entry name" value="AA_TRANSFER_CLASS_1"/>
    <property type="match status" value="1"/>
</dbReference>
<dbReference type="PANTHER" id="PTHR46383">
    <property type="entry name" value="ASPARTATE AMINOTRANSFERASE"/>
    <property type="match status" value="1"/>
</dbReference>
<dbReference type="EC" id="2.6.1.-" evidence="6"/>
<comment type="similarity">
    <text evidence="2 6">Belongs to the class-I pyridoxal-phosphate-dependent aminotransferase family.</text>
</comment>
<dbReference type="InterPro" id="IPR004839">
    <property type="entry name" value="Aminotransferase_I/II_large"/>
</dbReference>
<accession>A0A926IM10</accession>
<evidence type="ECO:0000259" key="7">
    <source>
        <dbReference type="Pfam" id="PF00155"/>
    </source>
</evidence>
<evidence type="ECO:0000256" key="1">
    <source>
        <dbReference type="ARBA" id="ARBA00001933"/>
    </source>
</evidence>
<dbReference type="GO" id="GO:0006520">
    <property type="term" value="P:amino acid metabolic process"/>
    <property type="evidence" value="ECO:0007669"/>
    <property type="project" value="InterPro"/>
</dbReference>
<dbReference type="InterPro" id="IPR004838">
    <property type="entry name" value="NHTrfase_class1_PyrdxlP-BS"/>
</dbReference>
<evidence type="ECO:0000313" key="8">
    <source>
        <dbReference type="EMBL" id="MBC8589183.1"/>
    </source>
</evidence>
<dbReference type="AlphaFoldDB" id="A0A926IM10"/>
<keyword evidence="3 6" id="KW-0032">Aminotransferase</keyword>
<comment type="caution">
    <text evidence="8">The sequence shown here is derived from an EMBL/GenBank/DDBJ whole genome shotgun (WGS) entry which is preliminary data.</text>
</comment>
<evidence type="ECO:0000256" key="3">
    <source>
        <dbReference type="ARBA" id="ARBA00022576"/>
    </source>
</evidence>